<dbReference type="Proteomes" id="UP000770717">
    <property type="component" value="Unassembled WGS sequence"/>
</dbReference>
<evidence type="ECO:0000313" key="2">
    <source>
        <dbReference type="Proteomes" id="UP000770717"/>
    </source>
</evidence>
<name>A0A8J6F9D5_ELECQ</name>
<evidence type="ECO:0000313" key="1">
    <source>
        <dbReference type="EMBL" id="KAG9482920.1"/>
    </source>
</evidence>
<organism evidence="1 2">
    <name type="scientific">Eleutherodactylus coqui</name>
    <name type="common">Puerto Rican coqui</name>
    <dbReference type="NCBI Taxonomy" id="57060"/>
    <lineage>
        <taxon>Eukaryota</taxon>
        <taxon>Metazoa</taxon>
        <taxon>Chordata</taxon>
        <taxon>Craniata</taxon>
        <taxon>Vertebrata</taxon>
        <taxon>Euteleostomi</taxon>
        <taxon>Amphibia</taxon>
        <taxon>Batrachia</taxon>
        <taxon>Anura</taxon>
        <taxon>Neobatrachia</taxon>
        <taxon>Hyloidea</taxon>
        <taxon>Eleutherodactylidae</taxon>
        <taxon>Eleutherodactylinae</taxon>
        <taxon>Eleutherodactylus</taxon>
        <taxon>Eleutherodactylus</taxon>
    </lineage>
</organism>
<reference evidence="1" key="1">
    <citation type="thesis" date="2020" institute="ProQuest LLC" country="789 East Eisenhower Parkway, Ann Arbor, MI, USA">
        <title>Comparative Genomics and Chromosome Evolution.</title>
        <authorList>
            <person name="Mudd A.B."/>
        </authorList>
    </citation>
    <scope>NUCLEOTIDE SEQUENCE</scope>
    <source>
        <strain evidence="1">HN-11 Male</strain>
        <tissue evidence="1">Kidney and liver</tissue>
    </source>
</reference>
<keyword evidence="2" id="KW-1185">Reference proteome</keyword>
<dbReference type="AlphaFoldDB" id="A0A8J6F9D5"/>
<dbReference type="EMBL" id="WNTK01000005">
    <property type="protein sequence ID" value="KAG9482920.1"/>
    <property type="molecule type" value="Genomic_DNA"/>
</dbReference>
<sequence>MIQWIDIFECDALPVGLRIRPRCLHLLSVHWLDVTYNVPVSLLHSPGSVRVCGLRAATVLLYLPSLSTVQWSIICGGPDM</sequence>
<proteinExistence type="predicted"/>
<gene>
    <name evidence="1" type="ORF">GDO78_009069</name>
</gene>
<accession>A0A8J6F9D5</accession>
<protein>
    <submittedName>
        <fullName evidence="1">Uncharacterized protein</fullName>
    </submittedName>
</protein>
<comment type="caution">
    <text evidence="1">The sequence shown here is derived from an EMBL/GenBank/DDBJ whole genome shotgun (WGS) entry which is preliminary data.</text>
</comment>